<dbReference type="SUPFAM" id="SSF82051">
    <property type="entry name" value="Obg GTP-binding protein N-terminal domain"/>
    <property type="match status" value="1"/>
</dbReference>
<feature type="binding site" evidence="5">
    <location>
        <begin position="166"/>
        <end position="173"/>
    </location>
    <ligand>
        <name>GTP</name>
        <dbReference type="ChEBI" id="CHEBI:37565"/>
    </ligand>
</feature>
<dbReference type="InterPro" id="IPR014100">
    <property type="entry name" value="GTP-bd_Obg/CgtA"/>
</dbReference>
<dbReference type="SUPFAM" id="SSF52540">
    <property type="entry name" value="P-loop containing nucleoside triphosphate hydrolases"/>
    <property type="match status" value="1"/>
</dbReference>
<comment type="subcellular location">
    <subcellularLocation>
        <location evidence="5">Cytoplasm</location>
    </subcellularLocation>
</comment>
<comment type="caution">
    <text evidence="8">The sequence shown here is derived from an EMBL/GenBank/DDBJ whole genome shotgun (WGS) entry which is preliminary data.</text>
</comment>
<dbReference type="RefSeq" id="WP_341598145.1">
    <property type="nucleotide sequence ID" value="NZ_JBAKAZ010000037.1"/>
</dbReference>
<dbReference type="EMBL" id="JBAKAZ010000037">
    <property type="protein sequence ID" value="MEL0630016.1"/>
    <property type="molecule type" value="Genomic_DNA"/>
</dbReference>
<dbReference type="NCBIfam" id="TIGR02729">
    <property type="entry name" value="Obg_CgtA"/>
    <property type="match status" value="1"/>
</dbReference>
<dbReference type="PANTHER" id="PTHR11702">
    <property type="entry name" value="DEVELOPMENTALLY REGULATED GTP-BINDING PROTEIN-RELATED"/>
    <property type="match status" value="1"/>
</dbReference>
<dbReference type="InterPro" id="IPR006169">
    <property type="entry name" value="GTP1_OBG_dom"/>
</dbReference>
<reference evidence="8 9" key="1">
    <citation type="submission" date="2024-02" db="EMBL/GenBank/DDBJ databases">
        <title>Bacteria isolated from the canopy kelp, Nereocystis luetkeana.</title>
        <authorList>
            <person name="Pfister C.A."/>
            <person name="Younker I.T."/>
            <person name="Light S.H."/>
        </authorList>
    </citation>
    <scope>NUCLEOTIDE SEQUENCE [LARGE SCALE GENOMIC DNA]</scope>
    <source>
        <strain evidence="8 9">TI.1.05</strain>
    </source>
</reference>
<evidence type="ECO:0000313" key="8">
    <source>
        <dbReference type="EMBL" id="MEL0630016.1"/>
    </source>
</evidence>
<dbReference type="EC" id="3.6.5.-" evidence="5"/>
<dbReference type="InterPro" id="IPR031167">
    <property type="entry name" value="G_OBG"/>
</dbReference>
<keyword evidence="4 5" id="KW-0342">GTP-binding</keyword>
<dbReference type="Proteomes" id="UP001369082">
    <property type="component" value="Unassembled WGS sequence"/>
</dbReference>
<organism evidence="8 9">
    <name type="scientific">Psychromonas aquatilis</name>
    <dbReference type="NCBI Taxonomy" id="2005072"/>
    <lineage>
        <taxon>Bacteria</taxon>
        <taxon>Pseudomonadati</taxon>
        <taxon>Pseudomonadota</taxon>
        <taxon>Gammaproteobacteria</taxon>
        <taxon>Alteromonadales</taxon>
        <taxon>Psychromonadaceae</taxon>
        <taxon>Psychromonas</taxon>
    </lineage>
</organism>
<dbReference type="InterPro" id="IPR045086">
    <property type="entry name" value="OBG_GTPase"/>
</dbReference>
<evidence type="ECO:0000256" key="2">
    <source>
        <dbReference type="ARBA" id="ARBA00022741"/>
    </source>
</evidence>
<sequence>MKFVDEAKIKVDAGDGGNGVVGFRTEKYIPRGGPNGGDGGDGGDVYLEADENLNTLIDFRFVRFYNAERGENGQVCDCTGARGKDKIIKVPVGTRCRDDDTGEIVGDLTKHGQKLMVAKGGFHGLGNARFKTSTNRAPRQKTDGTPGEVRNLLLELLLLADVGMLGLPNAGKSTFIRSVSAAKPKVADYPFTTLIPNLGVVSMGHGNSFVIADIPGLIEGASDGAGLGTRFLRHLERCRVLLHMVDLLPADASDPAENALVILEELKKHSPKLAEKPRWLIFNKTDLLLEDEAEEVMQRVKDALEWEGPVYKVAAISKTGTSEVCKELVAYLEELPTEFTPEEERQQVEFQWDDYHKSAIDAVEGAVHIDDDDWDDEDEMMEVIYVRD</sequence>
<feature type="binding site" evidence="5">
    <location>
        <begin position="191"/>
        <end position="195"/>
    </location>
    <ligand>
        <name>GTP</name>
        <dbReference type="ChEBI" id="CHEBI:37565"/>
    </ligand>
</feature>
<evidence type="ECO:0000259" key="7">
    <source>
        <dbReference type="PROSITE" id="PS51883"/>
    </source>
</evidence>
<feature type="domain" description="Obg" evidence="7">
    <location>
        <begin position="1"/>
        <end position="159"/>
    </location>
</feature>
<name>A0ABU9GRZ1_9GAMM</name>
<dbReference type="CDD" id="cd01898">
    <property type="entry name" value="Obg"/>
    <property type="match status" value="1"/>
</dbReference>
<comment type="cofactor">
    <cofactor evidence="5">
        <name>Mg(2+)</name>
        <dbReference type="ChEBI" id="CHEBI:18420"/>
    </cofactor>
</comment>
<keyword evidence="5" id="KW-0378">Hydrolase</keyword>
<dbReference type="InterPro" id="IPR036726">
    <property type="entry name" value="GTP1_OBG_dom_sf"/>
</dbReference>
<keyword evidence="9" id="KW-1185">Reference proteome</keyword>
<dbReference type="PROSITE" id="PS51883">
    <property type="entry name" value="OBG"/>
    <property type="match status" value="1"/>
</dbReference>
<accession>A0ABU9GRZ1</accession>
<feature type="binding site" evidence="5">
    <location>
        <begin position="213"/>
        <end position="216"/>
    </location>
    <ligand>
        <name>GTP</name>
        <dbReference type="ChEBI" id="CHEBI:37565"/>
    </ligand>
</feature>
<comment type="function">
    <text evidence="5">An essential GTPase which binds GTP, GDP and possibly (p)ppGpp with moderate affinity, with high nucleotide exchange rates and a fairly low GTP hydrolysis rate. Plays a role in control of the cell cycle, stress response, ribosome biogenesis and in those bacteria that undergo differentiation, in morphogenesis control.</text>
</comment>
<dbReference type="PANTHER" id="PTHR11702:SF31">
    <property type="entry name" value="MITOCHONDRIAL RIBOSOME-ASSOCIATED GTPASE 2"/>
    <property type="match status" value="1"/>
</dbReference>
<keyword evidence="5" id="KW-0963">Cytoplasm</keyword>
<dbReference type="Pfam" id="PF01018">
    <property type="entry name" value="GTP1_OBG"/>
    <property type="match status" value="1"/>
</dbReference>
<feature type="binding site" evidence="5">
    <location>
        <position position="173"/>
    </location>
    <ligand>
        <name>Mg(2+)</name>
        <dbReference type="ChEBI" id="CHEBI:18420"/>
    </ligand>
</feature>
<evidence type="ECO:0000259" key="6">
    <source>
        <dbReference type="PROSITE" id="PS51710"/>
    </source>
</evidence>
<evidence type="ECO:0000256" key="3">
    <source>
        <dbReference type="ARBA" id="ARBA00022842"/>
    </source>
</evidence>
<dbReference type="InterPro" id="IPR006073">
    <property type="entry name" value="GTP-bd"/>
</dbReference>
<evidence type="ECO:0000256" key="5">
    <source>
        <dbReference type="HAMAP-Rule" id="MF_01454"/>
    </source>
</evidence>
<dbReference type="InterPro" id="IPR027417">
    <property type="entry name" value="P-loop_NTPase"/>
</dbReference>
<feature type="binding site" evidence="5">
    <location>
        <position position="193"/>
    </location>
    <ligand>
        <name>Mg(2+)</name>
        <dbReference type="ChEBI" id="CHEBI:18420"/>
    </ligand>
</feature>
<evidence type="ECO:0000256" key="4">
    <source>
        <dbReference type="ARBA" id="ARBA00023134"/>
    </source>
</evidence>
<comment type="subunit">
    <text evidence="5">Monomer.</text>
</comment>
<dbReference type="PIRSF" id="PIRSF002401">
    <property type="entry name" value="GTP_bd_Obg/CgtA"/>
    <property type="match status" value="1"/>
</dbReference>
<dbReference type="InterPro" id="IPR006074">
    <property type="entry name" value="GTP1-OBG_CS"/>
</dbReference>
<dbReference type="PROSITE" id="PS00905">
    <property type="entry name" value="GTP1_OBG"/>
    <property type="match status" value="1"/>
</dbReference>
<feature type="domain" description="OBG-type G" evidence="6">
    <location>
        <begin position="160"/>
        <end position="333"/>
    </location>
</feature>
<dbReference type="NCBIfam" id="NF008956">
    <property type="entry name" value="PRK12299.1"/>
    <property type="match status" value="1"/>
</dbReference>
<feature type="binding site" evidence="5">
    <location>
        <begin position="283"/>
        <end position="286"/>
    </location>
    <ligand>
        <name>GTP</name>
        <dbReference type="ChEBI" id="CHEBI:37565"/>
    </ligand>
</feature>
<dbReference type="Pfam" id="PF01926">
    <property type="entry name" value="MMR_HSR1"/>
    <property type="match status" value="1"/>
</dbReference>
<dbReference type="NCBIfam" id="NF008955">
    <property type="entry name" value="PRK12297.1"/>
    <property type="match status" value="1"/>
</dbReference>
<feature type="binding site" evidence="5">
    <location>
        <begin position="314"/>
        <end position="316"/>
    </location>
    <ligand>
        <name>GTP</name>
        <dbReference type="ChEBI" id="CHEBI:37565"/>
    </ligand>
</feature>
<comment type="similarity">
    <text evidence="1 5">Belongs to the TRAFAC class OBG-HflX-like GTPase superfamily. OBG GTPase family.</text>
</comment>
<keyword evidence="2 5" id="KW-0547">Nucleotide-binding</keyword>
<dbReference type="HAMAP" id="MF_01454">
    <property type="entry name" value="GTPase_Obg"/>
    <property type="match status" value="1"/>
</dbReference>
<protein>
    <recommendedName>
        <fullName evidence="5">GTPase Obg</fullName>
        <ecNumber evidence="5">3.6.5.-</ecNumber>
    </recommendedName>
    <alternativeName>
        <fullName evidence="5">GTP-binding protein Obg</fullName>
    </alternativeName>
</protein>
<proteinExistence type="inferred from homology"/>
<dbReference type="PRINTS" id="PR00326">
    <property type="entry name" value="GTP1OBG"/>
</dbReference>
<dbReference type="PROSITE" id="PS51710">
    <property type="entry name" value="G_OBG"/>
    <property type="match status" value="1"/>
</dbReference>
<evidence type="ECO:0000313" key="9">
    <source>
        <dbReference type="Proteomes" id="UP001369082"/>
    </source>
</evidence>
<keyword evidence="5" id="KW-0479">Metal-binding</keyword>
<evidence type="ECO:0000256" key="1">
    <source>
        <dbReference type="ARBA" id="ARBA00007699"/>
    </source>
</evidence>
<dbReference type="Gene3D" id="2.70.210.12">
    <property type="entry name" value="GTP1/OBG domain"/>
    <property type="match status" value="1"/>
</dbReference>
<gene>
    <name evidence="8" type="primary">cgtA</name>
    <name evidence="5" type="synonym">obg</name>
    <name evidence="8" type="ORF">V6256_10415</name>
</gene>
<dbReference type="Gene3D" id="3.40.50.300">
    <property type="entry name" value="P-loop containing nucleotide triphosphate hydrolases"/>
    <property type="match status" value="1"/>
</dbReference>
<keyword evidence="3 5" id="KW-0460">Magnesium</keyword>